<dbReference type="RefSeq" id="WP_061171094.1">
    <property type="nucleotide sequence ID" value="NZ_FCOA02000029.1"/>
</dbReference>
<reference evidence="2" key="1">
    <citation type="submission" date="2016-01" db="EMBL/GenBank/DDBJ databases">
        <authorList>
            <person name="Peeters C."/>
        </authorList>
    </citation>
    <scope>NUCLEOTIDE SEQUENCE</scope>
    <source>
        <strain evidence="2">LMG 29322</strain>
    </source>
</reference>
<name>A0A158CWQ1_9BURK</name>
<dbReference type="OrthoDB" id="3615236at2"/>
<organism evidence="2 3">
    <name type="scientific">Caballeronia hypogeia</name>
    <dbReference type="NCBI Taxonomy" id="1777140"/>
    <lineage>
        <taxon>Bacteria</taxon>
        <taxon>Pseudomonadati</taxon>
        <taxon>Pseudomonadota</taxon>
        <taxon>Betaproteobacteria</taxon>
        <taxon>Burkholderiales</taxon>
        <taxon>Burkholderiaceae</taxon>
        <taxon>Caballeronia</taxon>
    </lineage>
</organism>
<feature type="domain" description="Xylose isomerase-like TIM barrel" evidence="1">
    <location>
        <begin position="48"/>
        <end position="305"/>
    </location>
</feature>
<keyword evidence="3" id="KW-1185">Reference proteome</keyword>
<dbReference type="InterPro" id="IPR013022">
    <property type="entry name" value="Xyl_isomerase-like_TIM-brl"/>
</dbReference>
<dbReference type="Gene3D" id="3.20.20.150">
    <property type="entry name" value="Divalent-metal-dependent TIM barrel enzymes"/>
    <property type="match status" value="1"/>
</dbReference>
<protein>
    <submittedName>
        <fullName evidence="2">Xylose isomerase-like TIM barrel</fullName>
    </submittedName>
</protein>
<comment type="caution">
    <text evidence="2">The sequence shown here is derived from an EMBL/GenBank/DDBJ whole genome shotgun (WGS) entry which is preliminary data.</text>
</comment>
<gene>
    <name evidence="2" type="ORF">AWB79_06055</name>
</gene>
<dbReference type="InterPro" id="IPR050312">
    <property type="entry name" value="IolE/XylAMocC-like"/>
</dbReference>
<dbReference type="Proteomes" id="UP000054851">
    <property type="component" value="Unassembled WGS sequence"/>
</dbReference>
<proteinExistence type="predicted"/>
<dbReference type="STRING" id="1777140.AWB79_06055"/>
<sequence>MEKQTKGLRLGTTLYSLTTQFHGREYTFDQLVRKVAAENLGPGLEVVGFQSIRGFPSVSDEFAEHFRALIEETGLEPSCLGINADFRISRDQDMSVAELVEYHERQLHAAAKLGFPVVRYQYPAGPEVIERLVPLAERLGVKLGLEVHAPHHVQHPDVLAFREMYERVGSPYLGFIPDFGASARAVPPSFITYFRELGIPESLIQLALEHWNGEGEAYPRRDKFQAEARALNADERFITEISIIFGLFSRQDPQAWIEIMPQVVHIHGKFFDFAEDGTEVSVDYDRILPIFVNAGFNGYMSSEYEGHMWTDSDGFDKLRRHHALARRVLNDLQEVEPVR</sequence>
<dbReference type="GO" id="GO:0016853">
    <property type="term" value="F:isomerase activity"/>
    <property type="evidence" value="ECO:0007669"/>
    <property type="project" value="UniProtKB-KW"/>
</dbReference>
<dbReference type="InterPro" id="IPR036237">
    <property type="entry name" value="Xyl_isomerase-like_sf"/>
</dbReference>
<dbReference type="AlphaFoldDB" id="A0A158CWQ1"/>
<evidence type="ECO:0000259" key="1">
    <source>
        <dbReference type="Pfam" id="PF01261"/>
    </source>
</evidence>
<evidence type="ECO:0000313" key="2">
    <source>
        <dbReference type="EMBL" id="SAK86356.1"/>
    </source>
</evidence>
<dbReference type="SUPFAM" id="SSF51658">
    <property type="entry name" value="Xylose isomerase-like"/>
    <property type="match status" value="1"/>
</dbReference>
<evidence type="ECO:0000313" key="3">
    <source>
        <dbReference type="Proteomes" id="UP000054851"/>
    </source>
</evidence>
<dbReference type="PANTHER" id="PTHR12110:SF53">
    <property type="entry name" value="BLR5974 PROTEIN"/>
    <property type="match status" value="1"/>
</dbReference>
<dbReference type="PANTHER" id="PTHR12110">
    <property type="entry name" value="HYDROXYPYRUVATE ISOMERASE"/>
    <property type="match status" value="1"/>
</dbReference>
<dbReference type="Pfam" id="PF01261">
    <property type="entry name" value="AP_endonuc_2"/>
    <property type="match status" value="1"/>
</dbReference>
<accession>A0A158CWQ1</accession>
<dbReference type="EMBL" id="FCOA02000029">
    <property type="protein sequence ID" value="SAK86356.1"/>
    <property type="molecule type" value="Genomic_DNA"/>
</dbReference>